<evidence type="ECO:0000313" key="2">
    <source>
        <dbReference type="EMBL" id="PKR88341.1"/>
    </source>
</evidence>
<evidence type="ECO:0000256" key="1">
    <source>
        <dbReference type="SAM" id="Phobius"/>
    </source>
</evidence>
<keyword evidence="1" id="KW-0812">Transmembrane</keyword>
<dbReference type="AlphaFoldDB" id="A0A2N3LUP4"/>
<comment type="caution">
    <text evidence="2">The sequence shown here is derived from an EMBL/GenBank/DDBJ whole genome shotgun (WGS) entry which is preliminary data.</text>
</comment>
<sequence length="144" mass="15588">MVYRATATALAILVMTSIHHIYGAEIFDTPYRLHIVYVSIPVALVILGCVALARRTASAAVARAASWLFVILTGLFAIVAVGFYEGGYNHVIPNIQYLLGVEHTLRAGLYEPPDDLVFQLTGVAQFGIALVAASALWRLLSHHA</sequence>
<reference evidence="2 3" key="1">
    <citation type="submission" date="2017-12" db="EMBL/GenBank/DDBJ databases">
        <title>Anaerobic carbon monoxide metabolism by Pleomorphomonas carboxyditropha sp. nov., a new mesophilic hydrogenogenic carboxidotroph.</title>
        <authorList>
            <person name="Esquivel-Elizondo S."/>
            <person name="Krajmalnik-Brown R."/>
        </authorList>
    </citation>
    <scope>NUCLEOTIDE SEQUENCE [LARGE SCALE GENOMIC DNA]</scope>
    <source>
        <strain evidence="2 3">R5-392</strain>
    </source>
</reference>
<protein>
    <submittedName>
        <fullName evidence="2">Uncharacterized protein</fullName>
    </submittedName>
</protein>
<evidence type="ECO:0000313" key="3">
    <source>
        <dbReference type="Proteomes" id="UP000233491"/>
    </source>
</evidence>
<keyword evidence="1" id="KW-1133">Transmembrane helix</keyword>
<dbReference type="EMBL" id="PJNW01000012">
    <property type="protein sequence ID" value="PKR88341.1"/>
    <property type="molecule type" value="Genomic_DNA"/>
</dbReference>
<proteinExistence type="predicted"/>
<accession>A0A2N3LUP4</accession>
<dbReference type="Proteomes" id="UP000233491">
    <property type="component" value="Unassembled WGS sequence"/>
</dbReference>
<gene>
    <name evidence="2" type="ORF">CXZ10_15085</name>
</gene>
<feature type="transmembrane region" description="Helical" evidence="1">
    <location>
        <begin position="33"/>
        <end position="53"/>
    </location>
</feature>
<keyword evidence="3" id="KW-1185">Reference proteome</keyword>
<feature type="transmembrane region" description="Helical" evidence="1">
    <location>
        <begin position="65"/>
        <end position="84"/>
    </location>
</feature>
<name>A0A2N3LUP4_9HYPH</name>
<keyword evidence="1" id="KW-0472">Membrane</keyword>
<organism evidence="2 3">
    <name type="scientific">Pleomorphomonas diazotrophica</name>
    <dbReference type="NCBI Taxonomy" id="1166257"/>
    <lineage>
        <taxon>Bacteria</taxon>
        <taxon>Pseudomonadati</taxon>
        <taxon>Pseudomonadota</taxon>
        <taxon>Alphaproteobacteria</taxon>
        <taxon>Hyphomicrobiales</taxon>
        <taxon>Pleomorphomonadaceae</taxon>
        <taxon>Pleomorphomonas</taxon>
    </lineage>
</organism>
<feature type="transmembrane region" description="Helical" evidence="1">
    <location>
        <begin position="116"/>
        <end position="140"/>
    </location>
</feature>